<dbReference type="GO" id="GO:0043565">
    <property type="term" value="F:sequence-specific DNA binding"/>
    <property type="evidence" value="ECO:0007669"/>
    <property type="project" value="InterPro"/>
</dbReference>
<dbReference type="GO" id="GO:0003700">
    <property type="term" value="F:DNA-binding transcription factor activity"/>
    <property type="evidence" value="ECO:0007669"/>
    <property type="project" value="InterPro"/>
</dbReference>
<gene>
    <name evidence="5" type="ORF">GCM10010911_49840</name>
</gene>
<evidence type="ECO:0000256" key="1">
    <source>
        <dbReference type="ARBA" id="ARBA00023015"/>
    </source>
</evidence>
<keyword evidence="3" id="KW-0804">Transcription</keyword>
<reference evidence="5" key="2">
    <citation type="submission" date="2020-09" db="EMBL/GenBank/DDBJ databases">
        <authorList>
            <person name="Sun Q."/>
            <person name="Zhou Y."/>
        </authorList>
    </citation>
    <scope>NUCLEOTIDE SEQUENCE</scope>
    <source>
        <strain evidence="5">CGMCC 1.15178</strain>
    </source>
</reference>
<dbReference type="SUPFAM" id="SSF46689">
    <property type="entry name" value="Homeodomain-like"/>
    <property type="match status" value="1"/>
</dbReference>
<dbReference type="Gene3D" id="1.10.10.60">
    <property type="entry name" value="Homeodomain-like"/>
    <property type="match status" value="1"/>
</dbReference>
<evidence type="ECO:0000256" key="2">
    <source>
        <dbReference type="ARBA" id="ARBA00023125"/>
    </source>
</evidence>
<dbReference type="Pfam" id="PF12833">
    <property type="entry name" value="HTH_18"/>
    <property type="match status" value="1"/>
</dbReference>
<dbReference type="Pfam" id="PF02311">
    <property type="entry name" value="AraC_binding"/>
    <property type="match status" value="1"/>
</dbReference>
<dbReference type="SUPFAM" id="SSF51215">
    <property type="entry name" value="Regulatory protein AraC"/>
    <property type="match status" value="1"/>
</dbReference>
<keyword evidence="6" id="KW-1185">Reference proteome</keyword>
<dbReference type="PROSITE" id="PS00041">
    <property type="entry name" value="HTH_ARAC_FAMILY_1"/>
    <property type="match status" value="1"/>
</dbReference>
<name>A0A916ZB11_9BACL</name>
<dbReference type="SMART" id="SM00342">
    <property type="entry name" value="HTH_ARAC"/>
    <property type="match status" value="1"/>
</dbReference>
<dbReference type="PRINTS" id="PR00032">
    <property type="entry name" value="HTHARAC"/>
</dbReference>
<dbReference type="PANTHER" id="PTHR43280:SF30">
    <property type="entry name" value="MMSAB OPERON REGULATORY PROTEIN"/>
    <property type="match status" value="1"/>
</dbReference>
<evidence type="ECO:0000313" key="5">
    <source>
        <dbReference type="EMBL" id="GGD85449.1"/>
    </source>
</evidence>
<comment type="caution">
    <text evidence="5">The sequence shown here is derived from an EMBL/GenBank/DDBJ whole genome shotgun (WGS) entry which is preliminary data.</text>
</comment>
<dbReference type="PROSITE" id="PS01124">
    <property type="entry name" value="HTH_ARAC_FAMILY_2"/>
    <property type="match status" value="1"/>
</dbReference>
<dbReference type="InterPro" id="IPR009057">
    <property type="entry name" value="Homeodomain-like_sf"/>
</dbReference>
<reference evidence="5" key="1">
    <citation type="journal article" date="2014" name="Int. J. Syst. Evol. Microbiol.">
        <title>Complete genome sequence of Corynebacterium casei LMG S-19264T (=DSM 44701T), isolated from a smear-ripened cheese.</title>
        <authorList>
            <consortium name="US DOE Joint Genome Institute (JGI-PGF)"/>
            <person name="Walter F."/>
            <person name="Albersmeier A."/>
            <person name="Kalinowski J."/>
            <person name="Ruckert C."/>
        </authorList>
    </citation>
    <scope>NUCLEOTIDE SEQUENCE</scope>
    <source>
        <strain evidence="5">CGMCC 1.15178</strain>
    </source>
</reference>
<dbReference type="Proteomes" id="UP000612456">
    <property type="component" value="Unassembled WGS sequence"/>
</dbReference>
<sequence>MDYTISSLPIRIVNLKTDPSKLAIPSLAISEIGHLPGRTYQQRKAEFPKWAFGYVVKGQGTFQINDGPIQAISPGSLFFVYSGAKFNYGPTLDNTWDEYYVRMEGSRVEEWISNWFQHEVVLQLGVHDYLVNKIETMFTLMDSGLPANADRAALLLETLIYEFYQLSLPQKETNKSESVFSVLDDITNSPYGSFDATVFAEQHHIAVSTLRRLVSKHTGYSLHEYVHRSKILEAKKLLLSTDQQVKEIALKLGYEDTFYFSRLFKKITGKSPSVFRENM</sequence>
<accession>A0A916ZB11</accession>
<evidence type="ECO:0000256" key="3">
    <source>
        <dbReference type="ARBA" id="ARBA00023163"/>
    </source>
</evidence>
<feature type="domain" description="HTH araC/xylS-type" evidence="4">
    <location>
        <begin position="177"/>
        <end position="278"/>
    </location>
</feature>
<proteinExistence type="predicted"/>
<dbReference type="InterPro" id="IPR018060">
    <property type="entry name" value="HTH_AraC"/>
</dbReference>
<dbReference type="InterPro" id="IPR003313">
    <property type="entry name" value="AraC-bd"/>
</dbReference>
<dbReference type="InterPro" id="IPR037923">
    <property type="entry name" value="HTH-like"/>
</dbReference>
<evidence type="ECO:0000313" key="6">
    <source>
        <dbReference type="Proteomes" id="UP000612456"/>
    </source>
</evidence>
<keyword evidence="1" id="KW-0805">Transcription regulation</keyword>
<evidence type="ECO:0000259" key="4">
    <source>
        <dbReference type="PROSITE" id="PS01124"/>
    </source>
</evidence>
<dbReference type="AlphaFoldDB" id="A0A916ZB11"/>
<dbReference type="InterPro" id="IPR020449">
    <property type="entry name" value="Tscrpt_reg_AraC-type_HTH"/>
</dbReference>
<dbReference type="EMBL" id="BMHP01000003">
    <property type="protein sequence ID" value="GGD85449.1"/>
    <property type="molecule type" value="Genomic_DNA"/>
</dbReference>
<organism evidence="5 6">
    <name type="scientific">Paenibacillus nasutitermitis</name>
    <dbReference type="NCBI Taxonomy" id="1652958"/>
    <lineage>
        <taxon>Bacteria</taxon>
        <taxon>Bacillati</taxon>
        <taxon>Bacillota</taxon>
        <taxon>Bacilli</taxon>
        <taxon>Bacillales</taxon>
        <taxon>Paenibacillaceae</taxon>
        <taxon>Paenibacillus</taxon>
    </lineage>
</organism>
<keyword evidence="2" id="KW-0238">DNA-binding</keyword>
<dbReference type="PANTHER" id="PTHR43280">
    <property type="entry name" value="ARAC-FAMILY TRANSCRIPTIONAL REGULATOR"/>
    <property type="match status" value="1"/>
</dbReference>
<dbReference type="InterPro" id="IPR018062">
    <property type="entry name" value="HTH_AraC-typ_CS"/>
</dbReference>
<protein>
    <submittedName>
        <fullName evidence="5">Transcriptional regulator</fullName>
    </submittedName>
</protein>